<dbReference type="SUPFAM" id="SSF55811">
    <property type="entry name" value="Nudix"/>
    <property type="match status" value="1"/>
</dbReference>
<evidence type="ECO:0000259" key="5">
    <source>
        <dbReference type="PROSITE" id="PS51462"/>
    </source>
</evidence>
<evidence type="ECO:0000313" key="7">
    <source>
        <dbReference type="RefSeq" id="XP_018323812.1"/>
    </source>
</evidence>
<evidence type="ECO:0000256" key="1">
    <source>
        <dbReference type="ARBA" id="ARBA00005582"/>
    </source>
</evidence>
<dbReference type="Proteomes" id="UP000192223">
    <property type="component" value="Unplaced"/>
</dbReference>
<dbReference type="FunFam" id="3.40.630.30:FF:000016">
    <property type="entry name" value="nudix hydrolase 2"/>
    <property type="match status" value="1"/>
</dbReference>
<feature type="domain" description="Nudix hydrolase" evidence="5">
    <location>
        <begin position="147"/>
        <end position="274"/>
    </location>
</feature>
<dbReference type="OrthoDB" id="447842at2759"/>
<dbReference type="GO" id="GO:0047631">
    <property type="term" value="F:ADP-ribose diphosphatase activity"/>
    <property type="evidence" value="ECO:0007669"/>
    <property type="project" value="TreeGrafter"/>
</dbReference>
<evidence type="ECO:0000256" key="3">
    <source>
        <dbReference type="ARBA" id="ARBA00022801"/>
    </source>
</evidence>
<dbReference type="InterPro" id="IPR040618">
    <property type="entry name" value="Pre-Nudix"/>
</dbReference>
<dbReference type="Pfam" id="PF00293">
    <property type="entry name" value="NUDIX"/>
    <property type="match status" value="1"/>
</dbReference>
<dbReference type="PRINTS" id="PR01356">
    <property type="entry name" value="GFGPROTEIN"/>
</dbReference>
<dbReference type="InterPro" id="IPR020476">
    <property type="entry name" value="Nudix_hydrolase"/>
</dbReference>
<dbReference type="Pfam" id="PF18290">
    <property type="entry name" value="Nudix_hydro"/>
    <property type="match status" value="1"/>
</dbReference>
<dbReference type="GO" id="GO:0035529">
    <property type="term" value="F:NADH pyrophosphatase activity"/>
    <property type="evidence" value="ECO:0007669"/>
    <property type="project" value="TreeGrafter"/>
</dbReference>
<dbReference type="KEGG" id="apln:108736046"/>
<dbReference type="GO" id="GO:0046872">
    <property type="term" value="F:metal ion binding"/>
    <property type="evidence" value="ECO:0007669"/>
    <property type="project" value="UniProtKB-KW"/>
</dbReference>
<dbReference type="GO" id="GO:0051287">
    <property type="term" value="F:NAD binding"/>
    <property type="evidence" value="ECO:0007669"/>
    <property type="project" value="TreeGrafter"/>
</dbReference>
<comment type="similarity">
    <text evidence="1 4">Belongs to the Nudix hydrolase family.</text>
</comment>
<dbReference type="PANTHER" id="PTHR13994:SF13">
    <property type="entry name" value="FI03680P"/>
    <property type="match status" value="1"/>
</dbReference>
<dbReference type="Gene3D" id="3.90.79.10">
    <property type="entry name" value="Nucleoside Triphosphate Pyrophosphohydrolase"/>
    <property type="match status" value="1"/>
</dbReference>
<dbReference type="FunCoup" id="A0A1W4WTJ0">
    <property type="interactions" value="9"/>
</dbReference>
<dbReference type="PANTHER" id="PTHR13994">
    <property type="entry name" value="NUDIX HYDROLASE RELATED"/>
    <property type="match status" value="1"/>
</dbReference>
<name>A0A1W4WTJ0_AGRPL</name>
<sequence>MFPTTSVCGFFSLANYVNKYCLLKLSLYLFQRPTAHQGTFRKYLCTNMASNKNIFKGVNDRFHGVTVDSEKEACNTEEFPNKLNESLTHWTNSKTRCVWFKVCTEQAEWVPILVKNGFNFHHAKHGFVMMYKWLPSQEICNLPTFANTLVGVGAVVINNNNEILVVSEKFYDRPHWKLPGGYVEPGENLIDAAIREVQEETGIDTEFISLLTLRHGHFGLFDCSDMYFVLALKPLTQNIVKCEREINFCEWMDIEKYLGHPHVHDLNRFFLKKYLEYREKNIKIHCDHGIHAVVKKPYTVYHAINHIH</sequence>
<reference evidence="7" key="1">
    <citation type="submission" date="2025-08" db="UniProtKB">
        <authorList>
            <consortium name="RefSeq"/>
        </authorList>
    </citation>
    <scope>IDENTIFICATION</scope>
    <source>
        <tissue evidence="7">Entire body</tissue>
    </source>
</reference>
<dbReference type="PROSITE" id="PS51462">
    <property type="entry name" value="NUDIX"/>
    <property type="match status" value="1"/>
</dbReference>
<dbReference type="InterPro" id="IPR003293">
    <property type="entry name" value="Nudix_hydrolase6-like"/>
</dbReference>
<accession>A0A1W4WTJ0</accession>
<proteinExistence type="inferred from homology"/>
<evidence type="ECO:0000256" key="4">
    <source>
        <dbReference type="RuleBase" id="RU003476"/>
    </source>
</evidence>
<dbReference type="PRINTS" id="PR00502">
    <property type="entry name" value="NUDIXFAMILY"/>
</dbReference>
<keyword evidence="6" id="KW-1185">Reference proteome</keyword>
<dbReference type="GeneID" id="108736046"/>
<dbReference type="InterPro" id="IPR015797">
    <property type="entry name" value="NUDIX_hydrolase-like_dom_sf"/>
</dbReference>
<dbReference type="InParanoid" id="A0A1W4WTJ0"/>
<gene>
    <name evidence="7" type="primary">LOC108736046</name>
</gene>
<dbReference type="CDD" id="cd04670">
    <property type="entry name" value="NUDIX_ASFGF2_Nudt6"/>
    <property type="match status" value="1"/>
</dbReference>
<dbReference type="InterPro" id="IPR020084">
    <property type="entry name" value="NUDIX_hydrolase_CS"/>
</dbReference>
<evidence type="ECO:0000313" key="6">
    <source>
        <dbReference type="Proteomes" id="UP000192223"/>
    </source>
</evidence>
<organism evidence="6 7">
    <name type="scientific">Agrilus planipennis</name>
    <name type="common">Emerald ash borer</name>
    <name type="synonym">Agrilus marcopoli</name>
    <dbReference type="NCBI Taxonomy" id="224129"/>
    <lineage>
        <taxon>Eukaryota</taxon>
        <taxon>Metazoa</taxon>
        <taxon>Ecdysozoa</taxon>
        <taxon>Arthropoda</taxon>
        <taxon>Hexapoda</taxon>
        <taxon>Insecta</taxon>
        <taxon>Pterygota</taxon>
        <taxon>Neoptera</taxon>
        <taxon>Endopterygota</taxon>
        <taxon>Coleoptera</taxon>
        <taxon>Polyphaga</taxon>
        <taxon>Elateriformia</taxon>
        <taxon>Buprestoidea</taxon>
        <taxon>Buprestidae</taxon>
        <taxon>Agrilinae</taxon>
        <taxon>Agrilus</taxon>
    </lineage>
</organism>
<dbReference type="PROSITE" id="PS00893">
    <property type="entry name" value="NUDIX_BOX"/>
    <property type="match status" value="1"/>
</dbReference>
<dbReference type="InterPro" id="IPR000086">
    <property type="entry name" value="NUDIX_hydrolase_dom"/>
</dbReference>
<keyword evidence="3 4" id="KW-0378">Hydrolase</keyword>
<dbReference type="Gene3D" id="3.40.630.30">
    <property type="match status" value="1"/>
</dbReference>
<dbReference type="AlphaFoldDB" id="A0A1W4WTJ0"/>
<protein>
    <submittedName>
        <fullName evidence="7">Nudix hydrolase 8 isoform X1</fullName>
    </submittedName>
</protein>
<dbReference type="RefSeq" id="XP_018323812.1">
    <property type="nucleotide sequence ID" value="XM_018468310.2"/>
</dbReference>
<keyword evidence="2" id="KW-0479">Metal-binding</keyword>
<evidence type="ECO:0000256" key="2">
    <source>
        <dbReference type="ARBA" id="ARBA00022723"/>
    </source>
</evidence>
<dbReference type="FunFam" id="3.90.79.10:FF:000015">
    <property type="entry name" value="Nudix hydrolase 8"/>
    <property type="match status" value="1"/>
</dbReference>